<dbReference type="Pfam" id="PF21186">
    <property type="entry name" value="DUF6852"/>
    <property type="match status" value="1"/>
</dbReference>
<dbReference type="Pfam" id="PF18347">
    <property type="entry name" value="DUF5606"/>
    <property type="match status" value="1"/>
</dbReference>
<reference evidence="3 4" key="1">
    <citation type="journal article" date="2012" name="J. Bacteriol.">
        <title>Genome Sequence of the Halotolerant Bacterium Imtechella halotolerans K1T.</title>
        <authorList>
            <person name="Kumar S."/>
            <person name="Vikram S."/>
            <person name="Subramanian S."/>
            <person name="Raghava G.P."/>
            <person name="Pinnaka A.K."/>
        </authorList>
    </citation>
    <scope>NUCLEOTIDE SEQUENCE [LARGE SCALE GENOMIC DNA]</scope>
    <source>
        <strain evidence="3 4">K1</strain>
    </source>
</reference>
<feature type="domain" description="DUF6852" evidence="2">
    <location>
        <begin position="51"/>
        <end position="120"/>
    </location>
</feature>
<feature type="domain" description="DUF5606" evidence="1">
    <location>
        <begin position="3"/>
        <end position="48"/>
    </location>
</feature>
<sequence length="144" mass="16275">MSLEKILSISGKPGLYELHTQTRTGFVAVSLLDGKRITVGLRSNVSLLSEIAIYTLQEEVPLREVFKAIKTKENGGKTSVSPKDSKEALEEYFFEVLPNYDEDRVYASDIKKVLQWYNLLQENGKLNNEESEATEVSTEEEQQA</sequence>
<accession>I0WFD5</accession>
<dbReference type="InterPro" id="IPR041218">
    <property type="entry name" value="DUF5606"/>
</dbReference>
<dbReference type="InterPro" id="IPR049280">
    <property type="entry name" value="DUF6852"/>
</dbReference>
<dbReference type="Gene3D" id="1.10.10.1650">
    <property type="match status" value="1"/>
</dbReference>
<dbReference type="PATRIC" id="fig|946077.3.peg.1454"/>
<keyword evidence="4" id="KW-1185">Reference proteome</keyword>
<dbReference type="Gene3D" id="2.30.30.730">
    <property type="match status" value="1"/>
</dbReference>
<dbReference type="Proteomes" id="UP000005938">
    <property type="component" value="Unassembled WGS sequence"/>
</dbReference>
<dbReference type="OrthoDB" id="675198at2"/>
<dbReference type="InterPro" id="IPR049282">
    <property type="entry name" value="BVU_3817_N_sf"/>
</dbReference>
<comment type="caution">
    <text evidence="3">The sequence shown here is derived from an EMBL/GenBank/DDBJ whole genome shotgun (WGS) entry which is preliminary data.</text>
</comment>
<gene>
    <name evidence="3" type="ORF">W5A_07192</name>
</gene>
<dbReference type="AlphaFoldDB" id="I0WFD5"/>
<evidence type="ECO:0000313" key="3">
    <source>
        <dbReference type="EMBL" id="EID75101.1"/>
    </source>
</evidence>
<dbReference type="eggNOG" id="ENOG502ZPSM">
    <property type="taxonomic scope" value="Bacteria"/>
</dbReference>
<evidence type="ECO:0000259" key="1">
    <source>
        <dbReference type="Pfam" id="PF18347"/>
    </source>
</evidence>
<organism evidence="3 4">
    <name type="scientific">Imtechella halotolerans K1</name>
    <dbReference type="NCBI Taxonomy" id="946077"/>
    <lineage>
        <taxon>Bacteria</taxon>
        <taxon>Pseudomonadati</taxon>
        <taxon>Bacteroidota</taxon>
        <taxon>Flavobacteriia</taxon>
        <taxon>Flavobacteriales</taxon>
        <taxon>Flavobacteriaceae</taxon>
        <taxon>Imtechella</taxon>
    </lineage>
</organism>
<dbReference type="STRING" id="946077.W5A_07192"/>
<dbReference type="RefSeq" id="WP_008238915.1">
    <property type="nucleotide sequence ID" value="NZ_AJJU01000007.1"/>
</dbReference>
<protein>
    <submittedName>
        <fullName evidence="3">Uncharacterized protein</fullName>
    </submittedName>
</protein>
<dbReference type="InterPro" id="IPR049281">
    <property type="entry name" value="BVU_3817-like_C_sf"/>
</dbReference>
<evidence type="ECO:0000313" key="4">
    <source>
        <dbReference type="Proteomes" id="UP000005938"/>
    </source>
</evidence>
<name>I0WFD5_9FLAO</name>
<evidence type="ECO:0000259" key="2">
    <source>
        <dbReference type="Pfam" id="PF21186"/>
    </source>
</evidence>
<dbReference type="EMBL" id="AJJU01000007">
    <property type="protein sequence ID" value="EID75101.1"/>
    <property type="molecule type" value="Genomic_DNA"/>
</dbReference>
<proteinExistence type="predicted"/>